<comment type="similarity">
    <text evidence="1">Belongs to the bacterial solute-binding protein 7 family.</text>
</comment>
<feature type="chain" id="PRO_5046586862" evidence="4">
    <location>
        <begin position="27"/>
        <end position="344"/>
    </location>
</feature>
<accession>A0ABT5QYV8</accession>
<keyword evidence="3 4" id="KW-0732">Signal</keyword>
<dbReference type="PANTHER" id="PTHR33376:SF7">
    <property type="entry name" value="C4-DICARBOXYLATE-BINDING PROTEIN DCTB"/>
    <property type="match status" value="1"/>
</dbReference>
<evidence type="ECO:0000313" key="6">
    <source>
        <dbReference type="Proteomes" id="UP001149400"/>
    </source>
</evidence>
<reference evidence="5" key="1">
    <citation type="submission" date="2021-12" db="EMBL/GenBank/DDBJ databases">
        <title>Enterovibrio ZSDZ35 sp. nov. and Enterovibrio ZSDZ42 sp. nov., isolated from coastal seawater in Qingdao.</title>
        <authorList>
            <person name="Zhang P."/>
        </authorList>
    </citation>
    <scope>NUCLEOTIDE SEQUENCE</scope>
    <source>
        <strain evidence="5">ZSDZ42</strain>
    </source>
</reference>
<evidence type="ECO:0000313" key="5">
    <source>
        <dbReference type="EMBL" id="MDD1793187.1"/>
    </source>
</evidence>
<comment type="caution">
    <text evidence="5">The sequence shown here is derived from an EMBL/GenBank/DDBJ whole genome shotgun (WGS) entry which is preliminary data.</text>
</comment>
<feature type="signal peptide" evidence="4">
    <location>
        <begin position="1"/>
        <end position="26"/>
    </location>
</feature>
<dbReference type="InterPro" id="IPR038404">
    <property type="entry name" value="TRAP_DctP_sf"/>
</dbReference>
<protein>
    <submittedName>
        <fullName evidence="5">TRAP transporter substrate-binding protein DctP</fullName>
    </submittedName>
</protein>
<evidence type="ECO:0000256" key="3">
    <source>
        <dbReference type="ARBA" id="ARBA00022729"/>
    </source>
</evidence>
<sequence>MKCNKFLKGISLSVVWITLSICSVSANENAAEVWRFGLEEIEGSVQDIYAQAFKRKIEDKSQGEIVVEIYSYGMLGESEDLTNLTANGTLQLTHASVGILGAQIPEAQVFTIPYLFSNNDDHNQAVLANNPAIYEILGNALIDQDLRLMTLYLEGDMVWSTNKLIRKPSDFAQFKMRVMNSSLVIKTFELLGATAIPMPYSQVYGSLQAHIVNGQTNPIFSIEEMKFYEVTEYLIWAGQQKFTTSVLANQAWYLALPAPHKLILNETIEELTPYIFEQQIALNNTQLAAIKKSKPSMALIRLTKKEQALFKTISTPIRQQFIQNSGQPGQRLLEALDKALATEK</sequence>
<proteinExistence type="inferred from homology"/>
<dbReference type="EMBL" id="JAJUBC010000008">
    <property type="protein sequence ID" value="MDD1793187.1"/>
    <property type="molecule type" value="Genomic_DNA"/>
</dbReference>
<evidence type="ECO:0000256" key="1">
    <source>
        <dbReference type="ARBA" id="ARBA00009023"/>
    </source>
</evidence>
<organism evidence="5 6">
    <name type="scientific">Enterovibrio gelatinilyticus</name>
    <dbReference type="NCBI Taxonomy" id="2899819"/>
    <lineage>
        <taxon>Bacteria</taxon>
        <taxon>Pseudomonadati</taxon>
        <taxon>Pseudomonadota</taxon>
        <taxon>Gammaproteobacteria</taxon>
        <taxon>Vibrionales</taxon>
        <taxon>Vibrionaceae</taxon>
        <taxon>Enterovibrio</taxon>
    </lineage>
</organism>
<dbReference type="Proteomes" id="UP001149400">
    <property type="component" value="Unassembled WGS sequence"/>
</dbReference>
<evidence type="ECO:0000256" key="2">
    <source>
        <dbReference type="ARBA" id="ARBA00022448"/>
    </source>
</evidence>
<dbReference type="Pfam" id="PF03480">
    <property type="entry name" value="DctP"/>
    <property type="match status" value="1"/>
</dbReference>
<dbReference type="Gene3D" id="3.40.190.170">
    <property type="entry name" value="Bacterial extracellular solute-binding protein, family 7"/>
    <property type="match status" value="1"/>
</dbReference>
<gene>
    <name evidence="5" type="primary">dctP</name>
    <name evidence="5" type="ORF">LRP50_08625</name>
</gene>
<evidence type="ECO:0000256" key="4">
    <source>
        <dbReference type="SAM" id="SignalP"/>
    </source>
</evidence>
<dbReference type="PANTHER" id="PTHR33376">
    <property type="match status" value="1"/>
</dbReference>
<name>A0ABT5QYV8_9GAMM</name>
<dbReference type="InterPro" id="IPR018389">
    <property type="entry name" value="DctP_fam"/>
</dbReference>
<keyword evidence="6" id="KW-1185">Reference proteome</keyword>
<dbReference type="NCBIfam" id="NF037995">
    <property type="entry name" value="TRAP_S1"/>
    <property type="match status" value="1"/>
</dbReference>
<keyword evidence="2" id="KW-0813">Transport</keyword>